<keyword evidence="1" id="KW-0732">Signal</keyword>
<dbReference type="AlphaFoldDB" id="B2KPH3"/>
<dbReference type="EMBL" id="EU024113">
    <property type="protein sequence ID" value="ABV71398.1"/>
    <property type="molecule type" value="Genomic_DNA"/>
</dbReference>
<evidence type="ECO:0000313" key="2">
    <source>
        <dbReference type="EMBL" id="ABV71398.1"/>
    </source>
</evidence>
<feature type="chain" id="PRO_5002780021" evidence="1">
    <location>
        <begin position="24"/>
        <end position="478"/>
    </location>
</feature>
<dbReference type="NCBIfam" id="NF033939">
    <property type="entry name" value="DESULF_POR1"/>
    <property type="match status" value="1"/>
</dbReference>
<dbReference type="InterPro" id="IPR059232">
    <property type="entry name" value="Porin_put"/>
</dbReference>
<accession>B2KPH3</accession>
<evidence type="ECO:0000256" key="1">
    <source>
        <dbReference type="SAM" id="SignalP"/>
    </source>
</evidence>
<protein>
    <submittedName>
        <fullName evidence="2">OmpBW</fullName>
    </submittedName>
</protein>
<proteinExistence type="predicted"/>
<sequence length="478" mass="52142">MKRIVTLLLAAGLVLGAAAGSQAADIKAKGNWTFSWQLGDNLFEKNGDKFTAKQRLRTQIDVIASESLKGVLFLEMGDQNWGRADQGASLGTDGKIVKVRYSYVDWVIPQTDAKVRMGLQNFSQPGFISNNPILGGGAADGAGITLSGQFTENVGACLFWLRAENDNNGNYGTDGGKLVGHPSSNAMDFVGLTVPMTFDGVKVTPWGMYGAVGRDSIEGANTEGALKENLLPVGTPDLYGAKGDRHGNAWWVGVASELTYFDPFRIALDAAYGSVDMGSYKKDGKNFDAQRAGWFASILAEYKMDYFTPGILFWYASGDDSNAYNGSERMPTVEGSWDISSYGFDGNFGRDACDMIGLSNDGRWACTSRRKDISFMEDLTHVFRVGFVKGTNNTEMARNGGAYVTSANDAGRQLYMTTADKAWEVNFDTQYKIYKDLTLAVEIGYINLDLDESVWGKGVVDSYRENNVRGAVTLQYTF</sequence>
<reference evidence="2" key="1">
    <citation type="submission" date="2007-07" db="EMBL/GenBank/DDBJ databases">
        <title>Purification and characterization of the outer membrane protein OmpBW and determination of the encoding gene sequence.</title>
        <authorList>
            <person name="Kaltageser E."/>
            <person name="Pechatnikov I."/>
            <person name="Wexler H.M."/>
            <person name="Nitzan Y."/>
        </authorList>
    </citation>
    <scope>NUCLEOTIDE SEQUENCE</scope>
</reference>
<organism evidence="2">
    <name type="scientific">Bilophila wadsworthia</name>
    <dbReference type="NCBI Taxonomy" id="35833"/>
    <lineage>
        <taxon>Bacteria</taxon>
        <taxon>Pseudomonadati</taxon>
        <taxon>Thermodesulfobacteriota</taxon>
        <taxon>Desulfovibrionia</taxon>
        <taxon>Desulfovibrionales</taxon>
        <taxon>Desulfovibrionaceae</taxon>
        <taxon>Bilophila</taxon>
    </lineage>
</organism>
<feature type="signal peptide" evidence="1">
    <location>
        <begin position="1"/>
        <end position="23"/>
    </location>
</feature>
<name>B2KPH3_BILWA</name>